<comment type="subunit">
    <text evidence="8">In plastids the minimal PEP RNA polymerase catalytic core is composed of four subunits: alpha, beta, beta', and beta''. When a (nuclear-encoded) sigma factor is associated with the core the holoenzyme is formed, which can initiate transcription.</text>
</comment>
<feature type="binding site" evidence="8">
    <location>
        <position position="491"/>
    </location>
    <ligand>
        <name>Mg(2+)</name>
        <dbReference type="ChEBI" id="CHEBI:18420"/>
    </ligand>
</feature>
<geneLocation type="chloroplast" evidence="11"/>
<dbReference type="InterPro" id="IPR007080">
    <property type="entry name" value="RNA_pol_Rpb1_1"/>
</dbReference>
<dbReference type="SUPFAM" id="SSF64484">
    <property type="entry name" value="beta and beta-prime subunits of DNA dependent RNA-polymerase"/>
    <property type="match status" value="1"/>
</dbReference>
<dbReference type="PANTHER" id="PTHR19376:SF54">
    <property type="entry name" value="DNA-DIRECTED RNA POLYMERASE SUBUNIT BETA"/>
    <property type="match status" value="1"/>
</dbReference>
<feature type="binding site" evidence="8">
    <location>
        <position position="489"/>
    </location>
    <ligand>
        <name>Mg(2+)</name>
        <dbReference type="ChEBI" id="CHEBI:18420"/>
    </ligand>
</feature>
<feature type="binding site" evidence="8">
    <location>
        <position position="87"/>
    </location>
    <ligand>
        <name>Zn(2+)</name>
        <dbReference type="ChEBI" id="CHEBI:29105"/>
    </ligand>
</feature>
<gene>
    <name evidence="8 11" type="primary">rpoC1</name>
</gene>
<reference evidence="11" key="1">
    <citation type="journal article" date="2018" name="Genome Biol. Evol.">
        <title>Mobile Elements Shape Plastome Evolution in Ferns.</title>
        <authorList>
            <person name="Robison T.A."/>
            <person name="Grusz A.L."/>
            <person name="Wolf P.G."/>
            <person name="Mower J.P."/>
            <person name="Fauskee B.D."/>
            <person name="Sosa K."/>
            <person name="Schuettpelz E.L."/>
        </authorList>
    </citation>
    <scope>NUCLEOTIDE SEQUENCE</scope>
</reference>
<dbReference type="EMBL" id="MH173086">
    <property type="protein sequence ID" value="AYW16152.1"/>
    <property type="molecule type" value="Genomic_DNA"/>
</dbReference>
<feature type="binding site" evidence="8">
    <location>
        <position position="71"/>
    </location>
    <ligand>
        <name>Zn(2+)</name>
        <dbReference type="ChEBI" id="CHEBI:29105"/>
    </ligand>
</feature>
<protein>
    <recommendedName>
        <fullName evidence="8">DNA-directed RNA polymerase subunit beta'</fullName>
        <ecNumber evidence="8">2.7.7.6</ecNumber>
    </recommendedName>
    <alternativeName>
        <fullName evidence="8">PEP</fullName>
    </alternativeName>
    <alternativeName>
        <fullName evidence="8">Plastid-encoded RNA polymerase subunit beta'</fullName>
        <shortName evidence="8">RNA polymerase subunit beta'</shortName>
    </alternativeName>
</protein>
<dbReference type="GO" id="GO:0003677">
    <property type="term" value="F:DNA binding"/>
    <property type="evidence" value="ECO:0007669"/>
    <property type="project" value="UniProtKB-UniRule"/>
</dbReference>
<dbReference type="InterPro" id="IPR000722">
    <property type="entry name" value="RNA_pol_asu"/>
</dbReference>
<keyword evidence="8" id="KW-0862">Zinc</keyword>
<feature type="binding site" evidence="8">
    <location>
        <position position="69"/>
    </location>
    <ligand>
        <name>Zn(2+)</name>
        <dbReference type="ChEBI" id="CHEBI:29105"/>
    </ligand>
</feature>
<evidence type="ECO:0000256" key="9">
    <source>
        <dbReference type="RuleBase" id="RU004279"/>
    </source>
</evidence>
<dbReference type="GO" id="GO:0006351">
    <property type="term" value="P:DNA-templated transcription"/>
    <property type="evidence" value="ECO:0007669"/>
    <property type="project" value="UniProtKB-UniRule"/>
</dbReference>
<dbReference type="Gene3D" id="1.10.40.90">
    <property type="match status" value="1"/>
</dbReference>
<dbReference type="GO" id="GO:0003899">
    <property type="term" value="F:DNA-directed RNA polymerase activity"/>
    <property type="evidence" value="ECO:0007669"/>
    <property type="project" value="UniProtKB-UniRule"/>
</dbReference>
<dbReference type="Gene3D" id="1.10.274.100">
    <property type="entry name" value="RNA polymerase Rpb1, domain 3"/>
    <property type="match status" value="1"/>
</dbReference>
<proteinExistence type="inferred from homology"/>
<keyword evidence="4 8" id="KW-0808">Transferase</keyword>
<keyword evidence="3 8" id="KW-0240">DNA-directed RNA polymerase</keyword>
<keyword evidence="11" id="KW-0150">Chloroplast</keyword>
<dbReference type="GeneID" id="38746980"/>
<name>A0A3G5CTG4_9MONI</name>
<evidence type="ECO:0000313" key="11">
    <source>
        <dbReference type="EMBL" id="AYW16152.1"/>
    </source>
</evidence>
<dbReference type="GO" id="GO:0000287">
    <property type="term" value="F:magnesium ion binding"/>
    <property type="evidence" value="ECO:0007669"/>
    <property type="project" value="UniProtKB-UniRule"/>
</dbReference>
<dbReference type="InterPro" id="IPR006592">
    <property type="entry name" value="RNA_pol_N"/>
</dbReference>
<dbReference type="InterPro" id="IPR045867">
    <property type="entry name" value="DNA-dir_RpoC_beta_prime"/>
</dbReference>
<dbReference type="InterPro" id="IPR042102">
    <property type="entry name" value="RNA_pol_Rpb1_3_sf"/>
</dbReference>
<dbReference type="InterPro" id="IPR034678">
    <property type="entry name" value="RNApol_RpoC1"/>
</dbReference>
<comment type="cofactor">
    <cofactor evidence="8">
        <name>Mg(2+)</name>
        <dbReference type="ChEBI" id="CHEBI:18420"/>
    </cofactor>
    <text evidence="8">Binds 1 Mg(2+) ion per subunit.</text>
</comment>
<sequence length="685" mass="78961">MIHRINYPQLRIGLASSEQIRSWAERELPNGDVVGQVDQPYTLHYKTHKPERDGPFCERIFGPIKSGVCACGNYRSISDEGEYSRFCKHCGVEFTDSRVRRYRMGYVKLACPVTHVWFLKRIPSYIANSLAKPLKELESPVYCDLFLARPVSWRPTILRLRGLFNYEDQYWRNLLPTFFSNQNYEMIQRNEIATGGNAIEEGLASLNLQYFLDSAYFEWQVSAKQKPFEIEWEDRTIQRRKDLLIRRIRLAKDFLRTNMKPEWMVLNLIPVLPPELRPIVELYEGELITSDLNELYRKIIYRNNTLGEFSSGSEFTPEGLIVCQKRLVQEAVDALIGSGIRGQPTKDIHNRPYKSFSEIIEGKEGRFRENLLGKRVDYSGRSVIVVGPSLSLHQCGLPREMAIELFQPFVIRNLIGRHLACNLRAAKSLIQKGGPLIAETLREVMRGHPVLLNRAPTLHRLGIQAFQPILIEGRAIRLHPLVRGGSNADFDGDQMAVHVPLSVEAQIEARLLMFSHINLLSPSTGDPISVPSQDMLLGLYALTMENRQGIYWNKYPNSIIRDNLSSRKIPYFGSYCDLLRVKELKQGVYPSFLWLRWEIDLQVISSKNRELPFESQYESLGTSFHFYENSQIRRWRDGSILSMYMLTTTGRVLFNQQLEEALHGVSENLSRNITSFIPNILILAK</sequence>
<keyword evidence="8" id="KW-0479">Metal-binding</keyword>
<evidence type="ECO:0000256" key="6">
    <source>
        <dbReference type="ARBA" id="ARBA00023163"/>
    </source>
</evidence>
<dbReference type="Pfam" id="PF04983">
    <property type="entry name" value="RNA_pol_Rpb1_3"/>
    <property type="match status" value="1"/>
</dbReference>
<keyword evidence="5 8" id="KW-0548">Nucleotidyltransferase</keyword>
<feature type="binding site" evidence="8">
    <location>
        <position position="493"/>
    </location>
    <ligand>
        <name>Mg(2+)</name>
        <dbReference type="ChEBI" id="CHEBI:18420"/>
    </ligand>
</feature>
<dbReference type="AlphaFoldDB" id="A0A3G5CTG4"/>
<dbReference type="Gene3D" id="2.40.40.20">
    <property type="match status" value="1"/>
</dbReference>
<dbReference type="PANTHER" id="PTHR19376">
    <property type="entry name" value="DNA-DIRECTED RNA POLYMERASE"/>
    <property type="match status" value="1"/>
</dbReference>
<evidence type="ECO:0000256" key="8">
    <source>
        <dbReference type="HAMAP-Rule" id="MF_01323"/>
    </source>
</evidence>
<comment type="catalytic activity">
    <reaction evidence="7 8 9">
        <text>RNA(n) + a ribonucleoside 5'-triphosphate = RNA(n+1) + diphosphate</text>
        <dbReference type="Rhea" id="RHEA:21248"/>
        <dbReference type="Rhea" id="RHEA-COMP:14527"/>
        <dbReference type="Rhea" id="RHEA-COMP:17342"/>
        <dbReference type="ChEBI" id="CHEBI:33019"/>
        <dbReference type="ChEBI" id="CHEBI:61557"/>
        <dbReference type="ChEBI" id="CHEBI:140395"/>
        <dbReference type="EC" id="2.7.7.6"/>
    </reaction>
</comment>
<organism evidence="11">
    <name type="scientific">Haplopteris elongata</name>
    <dbReference type="NCBI Taxonomy" id="451070"/>
    <lineage>
        <taxon>Eukaryota</taxon>
        <taxon>Viridiplantae</taxon>
        <taxon>Streptophyta</taxon>
        <taxon>Embryophyta</taxon>
        <taxon>Tracheophyta</taxon>
        <taxon>Polypodiopsida</taxon>
        <taxon>Polypodiidae</taxon>
        <taxon>Polypodiales</taxon>
        <taxon>Pteridineae</taxon>
        <taxon>Pteridaceae</taxon>
        <taxon>Vittarioideae</taxon>
        <taxon>Haplopteris</taxon>
    </lineage>
</organism>
<dbReference type="InterPro" id="IPR044893">
    <property type="entry name" value="RNA_pol_Rpb1_clamp_domain"/>
</dbReference>
<evidence type="ECO:0000256" key="2">
    <source>
        <dbReference type="ARBA" id="ARBA00007207"/>
    </source>
</evidence>
<keyword evidence="8" id="KW-0460">Magnesium</keyword>
<dbReference type="Gene3D" id="4.10.860.120">
    <property type="entry name" value="RNA polymerase II, clamp domain"/>
    <property type="match status" value="1"/>
</dbReference>
<dbReference type="GO" id="GO:0000428">
    <property type="term" value="C:DNA-directed RNA polymerase complex"/>
    <property type="evidence" value="ECO:0007669"/>
    <property type="project" value="UniProtKB-KW"/>
</dbReference>
<dbReference type="HAMAP" id="MF_01323">
    <property type="entry name" value="RNApol_bact_RpoC1"/>
    <property type="match status" value="1"/>
</dbReference>
<comment type="similarity">
    <text evidence="2 8">Belongs to the RNA polymerase beta' chain family. RpoC1 subfamily.</text>
</comment>
<dbReference type="SMART" id="SM00663">
    <property type="entry name" value="RPOLA_N"/>
    <property type="match status" value="1"/>
</dbReference>
<feature type="domain" description="RNA polymerase N-terminal" evidence="10">
    <location>
        <begin position="262"/>
        <end position="543"/>
    </location>
</feature>
<comment type="subcellular location">
    <subcellularLocation>
        <location evidence="8">Plastid</location>
        <location evidence="8">Chloroplast</location>
    </subcellularLocation>
</comment>
<dbReference type="EC" id="2.7.7.6" evidence="8"/>
<evidence type="ECO:0000256" key="4">
    <source>
        <dbReference type="ARBA" id="ARBA00022679"/>
    </source>
</evidence>
<evidence type="ECO:0000256" key="7">
    <source>
        <dbReference type="ARBA" id="ARBA00048552"/>
    </source>
</evidence>
<dbReference type="Pfam" id="PF04997">
    <property type="entry name" value="RNA_pol_Rpb1_1"/>
    <property type="match status" value="1"/>
</dbReference>
<evidence type="ECO:0000259" key="10">
    <source>
        <dbReference type="SMART" id="SM00663"/>
    </source>
</evidence>
<dbReference type="Pfam" id="PF00623">
    <property type="entry name" value="RNA_pol_Rpb1_2"/>
    <property type="match status" value="1"/>
</dbReference>
<evidence type="ECO:0000256" key="5">
    <source>
        <dbReference type="ARBA" id="ARBA00022695"/>
    </source>
</evidence>
<feature type="binding site" evidence="8">
    <location>
        <position position="90"/>
    </location>
    <ligand>
        <name>Zn(2+)</name>
        <dbReference type="ChEBI" id="CHEBI:29105"/>
    </ligand>
</feature>
<keyword evidence="6 8" id="KW-0804">Transcription</keyword>
<dbReference type="RefSeq" id="YP_009549090.1">
    <property type="nucleotide sequence ID" value="NC_040215.1"/>
</dbReference>
<dbReference type="InterPro" id="IPR007066">
    <property type="entry name" value="RNA_pol_Rpb1_3"/>
</dbReference>
<accession>A0A3G5CTG4</accession>
<evidence type="ECO:0000256" key="3">
    <source>
        <dbReference type="ARBA" id="ARBA00022478"/>
    </source>
</evidence>
<comment type="cofactor">
    <cofactor evidence="8">
        <name>Zn(2+)</name>
        <dbReference type="ChEBI" id="CHEBI:29105"/>
    </cofactor>
    <text evidence="8">Binds 1 Zn(2+) ion per subunit.</text>
</comment>
<evidence type="ECO:0000256" key="1">
    <source>
        <dbReference type="ARBA" id="ARBA00004026"/>
    </source>
</evidence>
<comment type="function">
    <text evidence="1 8 9">DNA-dependent RNA polymerase catalyzes the transcription of DNA into RNA using the four ribonucleoside triphosphates as substrates.</text>
</comment>
<dbReference type="GO" id="GO:0009507">
    <property type="term" value="C:chloroplast"/>
    <property type="evidence" value="ECO:0007669"/>
    <property type="project" value="UniProtKB-SubCell"/>
</dbReference>
<keyword evidence="11" id="KW-0934">Plastid</keyword>
<dbReference type="GO" id="GO:0008270">
    <property type="term" value="F:zinc ion binding"/>
    <property type="evidence" value="ECO:0007669"/>
    <property type="project" value="UniProtKB-UniRule"/>
</dbReference>